<evidence type="ECO:0000313" key="2">
    <source>
        <dbReference type="Proteomes" id="UP000291117"/>
    </source>
</evidence>
<dbReference type="Proteomes" id="UP000291117">
    <property type="component" value="Unassembled WGS sequence"/>
</dbReference>
<reference evidence="1 2" key="1">
    <citation type="submission" date="2019-02" db="EMBL/GenBank/DDBJ databases">
        <title>Pedobacter sp. RP-3-8 sp. nov., isolated from Arctic soil.</title>
        <authorList>
            <person name="Dahal R.H."/>
        </authorList>
    </citation>
    <scope>NUCLEOTIDE SEQUENCE [LARGE SCALE GENOMIC DNA]</scope>
    <source>
        <strain evidence="1 2">RP-3-8</strain>
    </source>
</reference>
<sequence length="135" mass="15214">MNKQGIETLIDNIIKDYFPNEEPVYSLEKGLLFEKAWNNDFSNHEDNEFGVNQAGNATEIILGCIATVLGTIKTVVELYKLSSKKSSETTHQDVNAELMAKKWSTELQLAGLDIYKAEALTKQFSEDLKLLIKND</sequence>
<dbReference type="EMBL" id="SJSM01000004">
    <property type="protein sequence ID" value="TCC97201.1"/>
    <property type="molecule type" value="Genomic_DNA"/>
</dbReference>
<dbReference type="AlphaFoldDB" id="A0A4R0NAD5"/>
<gene>
    <name evidence="1" type="ORF">EZ444_10145</name>
</gene>
<accession>A0A4R0NAD5</accession>
<protein>
    <submittedName>
        <fullName evidence="1">Uncharacterized protein</fullName>
    </submittedName>
</protein>
<dbReference type="RefSeq" id="WP_131608614.1">
    <property type="nucleotide sequence ID" value="NZ_SJSM01000004.1"/>
</dbReference>
<evidence type="ECO:0000313" key="1">
    <source>
        <dbReference type="EMBL" id="TCC97201.1"/>
    </source>
</evidence>
<name>A0A4R0NAD5_9SPHI</name>
<keyword evidence="2" id="KW-1185">Reference proteome</keyword>
<proteinExistence type="predicted"/>
<comment type="caution">
    <text evidence="1">The sequence shown here is derived from an EMBL/GenBank/DDBJ whole genome shotgun (WGS) entry which is preliminary data.</text>
</comment>
<organism evidence="1 2">
    <name type="scientific">Pedobacter hiemivivus</name>
    <dbReference type="NCBI Taxonomy" id="2530454"/>
    <lineage>
        <taxon>Bacteria</taxon>
        <taxon>Pseudomonadati</taxon>
        <taxon>Bacteroidota</taxon>
        <taxon>Sphingobacteriia</taxon>
        <taxon>Sphingobacteriales</taxon>
        <taxon>Sphingobacteriaceae</taxon>
        <taxon>Pedobacter</taxon>
    </lineage>
</organism>